<dbReference type="Proteomes" id="UP000265618">
    <property type="component" value="Unassembled WGS sequence"/>
</dbReference>
<evidence type="ECO:0000256" key="1">
    <source>
        <dbReference type="SAM" id="Coils"/>
    </source>
</evidence>
<dbReference type="AlphaFoldDB" id="A0A9K3CUQ7"/>
<gene>
    <name evidence="3" type="ORF">KIPB_004894</name>
</gene>
<feature type="signal peptide" evidence="2">
    <location>
        <begin position="1"/>
        <end position="16"/>
    </location>
</feature>
<keyword evidence="4" id="KW-1185">Reference proteome</keyword>
<protein>
    <submittedName>
        <fullName evidence="3">Uncharacterized protein</fullName>
    </submittedName>
</protein>
<dbReference type="EMBL" id="BDIP01001092">
    <property type="protein sequence ID" value="GIQ83551.1"/>
    <property type="molecule type" value="Genomic_DNA"/>
</dbReference>
<evidence type="ECO:0000313" key="3">
    <source>
        <dbReference type="EMBL" id="GIQ83551.1"/>
    </source>
</evidence>
<keyword evidence="2" id="KW-0732">Signal</keyword>
<evidence type="ECO:0000256" key="2">
    <source>
        <dbReference type="SAM" id="SignalP"/>
    </source>
</evidence>
<feature type="coiled-coil region" evidence="1">
    <location>
        <begin position="104"/>
        <end position="167"/>
    </location>
</feature>
<evidence type="ECO:0000313" key="4">
    <source>
        <dbReference type="Proteomes" id="UP000265618"/>
    </source>
</evidence>
<name>A0A9K3CUQ7_9EUKA</name>
<organism evidence="3 4">
    <name type="scientific">Kipferlia bialata</name>
    <dbReference type="NCBI Taxonomy" id="797122"/>
    <lineage>
        <taxon>Eukaryota</taxon>
        <taxon>Metamonada</taxon>
        <taxon>Carpediemonas-like organisms</taxon>
        <taxon>Kipferlia</taxon>
    </lineage>
</organism>
<comment type="caution">
    <text evidence="3">The sequence shown here is derived from an EMBL/GenBank/DDBJ whole genome shotgun (WGS) entry which is preliminary data.</text>
</comment>
<sequence length="172" mass="19564">MHSVLYVLLTVGVVWAKPNPRALVQLLRERTAELDILRSEYASLKGNHTSTVTKTKRDQLLLTRHSHETRTIKDQLASVQKARDATLAEVDSLRSQLLAKDTQTHRLTKELEETQHSYRVLEAQVATYRKYAKEDGGQASSGDCERCTMLMQEVALLNARLGELERELERGH</sequence>
<keyword evidence="1" id="KW-0175">Coiled coil</keyword>
<reference evidence="3 4" key="1">
    <citation type="journal article" date="2018" name="PLoS ONE">
        <title>The draft genome of Kipferlia bialata reveals reductive genome evolution in fornicate parasites.</title>
        <authorList>
            <person name="Tanifuji G."/>
            <person name="Takabayashi S."/>
            <person name="Kume K."/>
            <person name="Takagi M."/>
            <person name="Nakayama T."/>
            <person name="Kamikawa R."/>
            <person name="Inagaki Y."/>
            <person name="Hashimoto T."/>
        </authorList>
    </citation>
    <scope>NUCLEOTIDE SEQUENCE [LARGE SCALE GENOMIC DNA]</scope>
    <source>
        <strain evidence="3">NY0173</strain>
    </source>
</reference>
<proteinExistence type="predicted"/>
<accession>A0A9K3CUQ7</accession>
<feature type="chain" id="PRO_5039916376" evidence="2">
    <location>
        <begin position="17"/>
        <end position="172"/>
    </location>
</feature>